<keyword evidence="6 7" id="KW-0472">Membrane</keyword>
<comment type="similarity">
    <text evidence="7">Belongs to the binding-protein-dependent transport system permease family.</text>
</comment>
<accession>A0A371PDW3</accession>
<evidence type="ECO:0000259" key="8">
    <source>
        <dbReference type="PROSITE" id="PS50928"/>
    </source>
</evidence>
<keyword evidence="2 7" id="KW-0813">Transport</keyword>
<dbReference type="OrthoDB" id="147688at2"/>
<dbReference type="Pfam" id="PF19300">
    <property type="entry name" value="BPD_transp_1_N"/>
    <property type="match status" value="1"/>
</dbReference>
<dbReference type="Gene3D" id="1.10.3720.10">
    <property type="entry name" value="MetI-like"/>
    <property type="match status" value="1"/>
</dbReference>
<evidence type="ECO:0000256" key="1">
    <source>
        <dbReference type="ARBA" id="ARBA00004651"/>
    </source>
</evidence>
<dbReference type="AlphaFoldDB" id="A0A371PDW3"/>
<evidence type="ECO:0000256" key="7">
    <source>
        <dbReference type="RuleBase" id="RU363032"/>
    </source>
</evidence>
<evidence type="ECO:0000256" key="6">
    <source>
        <dbReference type="ARBA" id="ARBA00023136"/>
    </source>
</evidence>
<feature type="transmembrane region" description="Helical" evidence="7">
    <location>
        <begin position="101"/>
        <end position="124"/>
    </location>
</feature>
<evidence type="ECO:0000256" key="3">
    <source>
        <dbReference type="ARBA" id="ARBA00022475"/>
    </source>
</evidence>
<feature type="transmembrane region" description="Helical" evidence="7">
    <location>
        <begin position="131"/>
        <end position="156"/>
    </location>
</feature>
<name>A0A371PDW3_9ACTN</name>
<feature type="transmembrane region" description="Helical" evidence="7">
    <location>
        <begin position="233"/>
        <end position="255"/>
    </location>
</feature>
<feature type="transmembrane region" description="Helical" evidence="7">
    <location>
        <begin position="12"/>
        <end position="30"/>
    </location>
</feature>
<dbReference type="SUPFAM" id="SSF161098">
    <property type="entry name" value="MetI-like"/>
    <property type="match status" value="1"/>
</dbReference>
<dbReference type="Proteomes" id="UP000265581">
    <property type="component" value="Unassembled WGS sequence"/>
</dbReference>
<evidence type="ECO:0000313" key="9">
    <source>
        <dbReference type="EMBL" id="REK74097.1"/>
    </source>
</evidence>
<dbReference type="EMBL" id="QUBR01000001">
    <property type="protein sequence ID" value="REK74097.1"/>
    <property type="molecule type" value="Genomic_DNA"/>
</dbReference>
<dbReference type="PANTHER" id="PTHR43163:SF6">
    <property type="entry name" value="DIPEPTIDE TRANSPORT SYSTEM PERMEASE PROTEIN DPPB-RELATED"/>
    <property type="match status" value="1"/>
</dbReference>
<proteinExistence type="inferred from homology"/>
<comment type="caution">
    <text evidence="9">The sequence shown here is derived from an EMBL/GenBank/DDBJ whole genome shotgun (WGS) entry which is preliminary data.</text>
</comment>
<feature type="domain" description="ABC transmembrane type-1" evidence="8">
    <location>
        <begin position="97"/>
        <end position="298"/>
    </location>
</feature>
<keyword evidence="4 7" id="KW-0812">Transmembrane</keyword>
<evidence type="ECO:0000313" key="10">
    <source>
        <dbReference type="Proteomes" id="UP000265581"/>
    </source>
</evidence>
<feature type="transmembrane region" description="Helical" evidence="7">
    <location>
        <begin position="277"/>
        <end position="298"/>
    </location>
</feature>
<evidence type="ECO:0000256" key="5">
    <source>
        <dbReference type="ARBA" id="ARBA00022989"/>
    </source>
</evidence>
<dbReference type="InterPro" id="IPR045621">
    <property type="entry name" value="BPD_transp_1_N"/>
</dbReference>
<feature type="transmembrane region" description="Helical" evidence="7">
    <location>
        <begin position="176"/>
        <end position="194"/>
    </location>
</feature>
<keyword evidence="10" id="KW-1185">Reference proteome</keyword>
<dbReference type="Pfam" id="PF00528">
    <property type="entry name" value="BPD_transp_1"/>
    <property type="match status" value="1"/>
</dbReference>
<dbReference type="PANTHER" id="PTHR43163">
    <property type="entry name" value="DIPEPTIDE TRANSPORT SYSTEM PERMEASE PROTEIN DPPB-RELATED"/>
    <property type="match status" value="1"/>
</dbReference>
<reference evidence="9 10" key="1">
    <citation type="submission" date="2018-08" db="EMBL/GenBank/DDBJ databases">
        <title>Aeromicrobium sp. M2KJ-4, whole genome shotgun sequence.</title>
        <authorList>
            <person name="Tuo L."/>
        </authorList>
    </citation>
    <scope>NUCLEOTIDE SEQUENCE [LARGE SCALE GENOMIC DNA]</scope>
    <source>
        <strain evidence="9 10">M2KJ-4</strain>
    </source>
</reference>
<dbReference type="CDD" id="cd06261">
    <property type="entry name" value="TM_PBP2"/>
    <property type="match status" value="1"/>
</dbReference>
<gene>
    <name evidence="9" type="ORF">DX116_08750</name>
</gene>
<organism evidence="9 10">
    <name type="scientific">Aeromicrobium endophyticum</name>
    <dbReference type="NCBI Taxonomy" id="2292704"/>
    <lineage>
        <taxon>Bacteria</taxon>
        <taxon>Bacillati</taxon>
        <taxon>Actinomycetota</taxon>
        <taxon>Actinomycetes</taxon>
        <taxon>Propionibacteriales</taxon>
        <taxon>Nocardioidaceae</taxon>
        <taxon>Aeromicrobium</taxon>
    </lineage>
</organism>
<sequence length="316" mass="33154">MTPAFVGRRLLGLVVTLLVASVVIFGSLYLSPGDPAALLAGGSTPNPEALAQIRADFHLNDPFWSQYWHWLSGLLQGDLGRSVVFRSDVVDLLASRVVTSLMLVVYAATLIIVIGVGLGSLAALRGGRISTAVTVVTTIGMAAPTFVAAIVFVWLFSTQLGWFPIYGSGSGLVDRLWHLTLPAVALSLTWIAYVSRITRSAVSAELESEHVVTATSRGLPRRSIVRHHVMRNAAAPVLTISGLTVAGLFAGTAVAEQAFGVNGIGALLIDCAAKQDLAVVQVIAMFMVAAFVVINTVVDVISAALDPRLVASAVDA</sequence>
<comment type="subcellular location">
    <subcellularLocation>
        <location evidence="1 7">Cell membrane</location>
        <topology evidence="1 7">Multi-pass membrane protein</topology>
    </subcellularLocation>
</comment>
<protein>
    <submittedName>
        <fullName evidence="9">ABC transporter permease</fullName>
    </submittedName>
</protein>
<dbReference type="GO" id="GO:0005886">
    <property type="term" value="C:plasma membrane"/>
    <property type="evidence" value="ECO:0007669"/>
    <property type="project" value="UniProtKB-SubCell"/>
</dbReference>
<evidence type="ECO:0000256" key="4">
    <source>
        <dbReference type="ARBA" id="ARBA00022692"/>
    </source>
</evidence>
<dbReference type="InterPro" id="IPR035906">
    <property type="entry name" value="MetI-like_sf"/>
</dbReference>
<keyword evidence="3" id="KW-1003">Cell membrane</keyword>
<dbReference type="GO" id="GO:0055085">
    <property type="term" value="P:transmembrane transport"/>
    <property type="evidence" value="ECO:0007669"/>
    <property type="project" value="InterPro"/>
</dbReference>
<dbReference type="PROSITE" id="PS50928">
    <property type="entry name" value="ABC_TM1"/>
    <property type="match status" value="1"/>
</dbReference>
<keyword evidence="5 7" id="KW-1133">Transmembrane helix</keyword>
<evidence type="ECO:0000256" key="2">
    <source>
        <dbReference type="ARBA" id="ARBA00022448"/>
    </source>
</evidence>
<dbReference type="InterPro" id="IPR000515">
    <property type="entry name" value="MetI-like"/>
</dbReference>